<dbReference type="PATRIC" id="fig|1389415.4.peg.5051"/>
<protein>
    <recommendedName>
        <fullName evidence="4">PAS domain-containing protein</fullName>
    </recommendedName>
</protein>
<dbReference type="RefSeq" id="WP_023046589.1">
    <property type="nucleotide sequence ID" value="NZ_AXDT01000378.1"/>
</dbReference>
<dbReference type="EMBL" id="AXDT01000378">
    <property type="protein sequence ID" value="ERT10336.1"/>
    <property type="molecule type" value="Genomic_DNA"/>
</dbReference>
<reference evidence="2 3" key="1">
    <citation type="submission" date="2013-10" db="EMBL/GenBank/DDBJ databases">
        <title>Whole Genome Shotgun Sequence of Photorhabdus temperata J3.</title>
        <authorList>
            <person name="Park G.-S."/>
            <person name="Hong S.-J."/>
            <person name="Shin J.-H."/>
        </authorList>
    </citation>
    <scope>NUCLEOTIDE SEQUENCE [LARGE SCALE GENOMIC DNA]</scope>
    <source>
        <strain evidence="2 3">J3</strain>
    </source>
</reference>
<keyword evidence="3" id="KW-1185">Reference proteome</keyword>
<evidence type="ECO:0000313" key="2">
    <source>
        <dbReference type="EMBL" id="ERT10336.1"/>
    </source>
</evidence>
<evidence type="ECO:0000313" key="3">
    <source>
        <dbReference type="Proteomes" id="UP000017133"/>
    </source>
</evidence>
<accession>U7QVA0</accession>
<gene>
    <name evidence="2" type="ORF">O185_25490</name>
</gene>
<organism evidence="2 3">
    <name type="scientific">Photorhabdus temperata J3</name>
    <dbReference type="NCBI Taxonomy" id="1389415"/>
    <lineage>
        <taxon>Bacteria</taxon>
        <taxon>Pseudomonadati</taxon>
        <taxon>Pseudomonadota</taxon>
        <taxon>Gammaproteobacteria</taxon>
        <taxon>Enterobacterales</taxon>
        <taxon>Morganellaceae</taxon>
        <taxon>Photorhabdus</taxon>
    </lineage>
</organism>
<comment type="caution">
    <text evidence="2">The sequence shown here is derived from an EMBL/GenBank/DDBJ whole genome shotgun (WGS) entry which is preliminary data.</text>
</comment>
<name>U7QVA0_PHOTE</name>
<dbReference type="AlphaFoldDB" id="U7QVA0"/>
<proteinExistence type="predicted"/>
<sequence>MSNMRKKSRNITPQLTKTWERDDKPWGAKNLQSRFIYANPAFYQLLNLPKDLDMIGLNHEQNQ</sequence>
<dbReference type="Proteomes" id="UP000017133">
    <property type="component" value="Unassembled WGS sequence"/>
</dbReference>
<evidence type="ECO:0008006" key="4">
    <source>
        <dbReference type="Google" id="ProtNLM"/>
    </source>
</evidence>
<evidence type="ECO:0000256" key="1">
    <source>
        <dbReference type="SAM" id="MobiDB-lite"/>
    </source>
</evidence>
<feature type="region of interest" description="Disordered" evidence="1">
    <location>
        <begin position="1"/>
        <end position="22"/>
    </location>
</feature>